<name>A0A5N5X3K5_9EURO</name>
<dbReference type="PANTHER" id="PTHR24320:SF252">
    <property type="entry name" value="DEHYDROGENASE_REDUCTASE FAMILY PROTEIN, PUTATIVE (AFU_ORTHOLOGUE AFUA_3G08550)-RELATED"/>
    <property type="match status" value="1"/>
</dbReference>
<protein>
    <recommendedName>
        <fullName evidence="6">NAD(P)-binding protein</fullName>
    </recommendedName>
</protein>
<dbReference type="InterPro" id="IPR002347">
    <property type="entry name" value="SDR_fam"/>
</dbReference>
<keyword evidence="5" id="KW-1185">Reference proteome</keyword>
<dbReference type="EMBL" id="ML732195">
    <property type="protein sequence ID" value="KAB8075341.1"/>
    <property type="molecule type" value="Genomic_DNA"/>
</dbReference>
<keyword evidence="2" id="KW-0521">NADP</keyword>
<organism evidence="4 5">
    <name type="scientific">Aspergillus leporis</name>
    <dbReference type="NCBI Taxonomy" id="41062"/>
    <lineage>
        <taxon>Eukaryota</taxon>
        <taxon>Fungi</taxon>
        <taxon>Dikarya</taxon>
        <taxon>Ascomycota</taxon>
        <taxon>Pezizomycotina</taxon>
        <taxon>Eurotiomycetes</taxon>
        <taxon>Eurotiomycetidae</taxon>
        <taxon>Eurotiales</taxon>
        <taxon>Aspergillaceae</taxon>
        <taxon>Aspergillus</taxon>
        <taxon>Aspergillus subgen. Circumdati</taxon>
    </lineage>
</organism>
<keyword evidence="3" id="KW-0560">Oxidoreductase</keyword>
<dbReference type="PRINTS" id="PR00081">
    <property type="entry name" value="GDHRDH"/>
</dbReference>
<proteinExistence type="inferred from homology"/>
<dbReference type="InterPro" id="IPR036291">
    <property type="entry name" value="NAD(P)-bd_dom_sf"/>
</dbReference>
<reference evidence="4 5" key="1">
    <citation type="submission" date="2019-04" db="EMBL/GenBank/DDBJ databases">
        <title>Friends and foes A comparative genomics study of 23 Aspergillus species from section Flavi.</title>
        <authorList>
            <consortium name="DOE Joint Genome Institute"/>
            <person name="Kjaerbolling I."/>
            <person name="Vesth T."/>
            <person name="Frisvad J.C."/>
            <person name="Nybo J.L."/>
            <person name="Theobald S."/>
            <person name="Kildgaard S."/>
            <person name="Isbrandt T."/>
            <person name="Kuo A."/>
            <person name="Sato A."/>
            <person name="Lyhne E.K."/>
            <person name="Kogle M.E."/>
            <person name="Wiebenga A."/>
            <person name="Kun R.S."/>
            <person name="Lubbers R.J."/>
            <person name="Makela M.R."/>
            <person name="Barry K."/>
            <person name="Chovatia M."/>
            <person name="Clum A."/>
            <person name="Daum C."/>
            <person name="Haridas S."/>
            <person name="He G."/>
            <person name="LaButti K."/>
            <person name="Lipzen A."/>
            <person name="Mondo S."/>
            <person name="Riley R."/>
            <person name="Salamov A."/>
            <person name="Simmons B.A."/>
            <person name="Magnuson J.K."/>
            <person name="Henrissat B."/>
            <person name="Mortensen U.H."/>
            <person name="Larsen T.O."/>
            <person name="Devries R.P."/>
            <person name="Grigoriev I.V."/>
            <person name="Machida M."/>
            <person name="Baker S.E."/>
            <person name="Andersen M.R."/>
        </authorList>
    </citation>
    <scope>NUCLEOTIDE SEQUENCE [LARGE SCALE GENOMIC DNA]</scope>
    <source>
        <strain evidence="4 5">CBS 151.66</strain>
    </source>
</reference>
<evidence type="ECO:0000256" key="3">
    <source>
        <dbReference type="ARBA" id="ARBA00023002"/>
    </source>
</evidence>
<evidence type="ECO:0000313" key="5">
    <source>
        <dbReference type="Proteomes" id="UP000326565"/>
    </source>
</evidence>
<accession>A0A5N5X3K5</accession>
<comment type="similarity">
    <text evidence="1">Belongs to the short-chain dehydrogenases/reductases (SDR) family.</text>
</comment>
<dbReference type="SUPFAM" id="SSF51735">
    <property type="entry name" value="NAD(P)-binding Rossmann-fold domains"/>
    <property type="match status" value="1"/>
</dbReference>
<evidence type="ECO:0000256" key="1">
    <source>
        <dbReference type="ARBA" id="ARBA00006484"/>
    </source>
</evidence>
<dbReference type="Pfam" id="PF00106">
    <property type="entry name" value="adh_short"/>
    <property type="match status" value="1"/>
</dbReference>
<sequence>MVSFHYQTVLITGGNSGLGYETARRCLILQARRVIITVRSKAKGQDAISRLQNDSSVHKTNPMALIEAYELDLDDYQSTILFVNKVKHELTELDVLLCNAGINVFEHQMSKSGHERHLQVNCFSHFLIIMELLPLLQATVVIRKAPSRLTIVGSYSQKRHTLEPVLSAGASVIDYLDGPSNFDKYKQYPNTKVLVNAFIKHLATIVPTDEVIMNVLCPGVVDTNIFRNFPVLLSVFMFIWRKTFARSVEEGGRASVYAMRVAGKESHGQFLSHNEITSEVSMLEGKKGEEVACRVWVEMSAEISRYRTN</sequence>
<dbReference type="PANTHER" id="PTHR24320">
    <property type="entry name" value="RETINOL DEHYDROGENASE"/>
    <property type="match status" value="1"/>
</dbReference>
<dbReference type="GO" id="GO:0016491">
    <property type="term" value="F:oxidoreductase activity"/>
    <property type="evidence" value="ECO:0007669"/>
    <property type="project" value="UniProtKB-KW"/>
</dbReference>
<gene>
    <name evidence="4" type="ORF">BDV29DRAFT_190223</name>
</gene>
<dbReference type="Proteomes" id="UP000326565">
    <property type="component" value="Unassembled WGS sequence"/>
</dbReference>
<dbReference type="Gene3D" id="3.40.50.720">
    <property type="entry name" value="NAD(P)-binding Rossmann-like Domain"/>
    <property type="match status" value="1"/>
</dbReference>
<dbReference type="OrthoDB" id="542013at2759"/>
<evidence type="ECO:0008006" key="6">
    <source>
        <dbReference type="Google" id="ProtNLM"/>
    </source>
</evidence>
<dbReference type="AlphaFoldDB" id="A0A5N5X3K5"/>
<evidence type="ECO:0000256" key="2">
    <source>
        <dbReference type="ARBA" id="ARBA00022857"/>
    </source>
</evidence>
<evidence type="ECO:0000313" key="4">
    <source>
        <dbReference type="EMBL" id="KAB8075341.1"/>
    </source>
</evidence>